<feature type="domain" description="tRNA(Ile)-lysidine synthase substrate-binding" evidence="10">
    <location>
        <begin position="308"/>
        <end position="374"/>
    </location>
</feature>
<dbReference type="InterPro" id="IPR012795">
    <property type="entry name" value="tRNA_Ile_lys_synt_N"/>
</dbReference>
<dbReference type="Pfam" id="PF01171">
    <property type="entry name" value="ATP_bind_3"/>
    <property type="match status" value="2"/>
</dbReference>
<evidence type="ECO:0000313" key="12">
    <source>
        <dbReference type="Proteomes" id="UP000824037"/>
    </source>
</evidence>
<gene>
    <name evidence="7" type="primary">tilS</name>
    <name evidence="11" type="ORF">H9815_09030</name>
</gene>
<keyword evidence="1 7" id="KW-0963">Cytoplasm</keyword>
<keyword evidence="3 7" id="KW-0819">tRNA processing</keyword>
<sequence length="398" mass="40926">MAGPPGPVARVRSALRTFLGHRLAAGEVARDDLILIACSGGPDSLALAAAAAFVAPRLGLRVGAVHVDHGLQPGSAEVAEQTVAACAALGLAPSLAVRPAHPGEAELVAPGGPHTPVATDVPAATDRPDLPGTPGPGGPPAPGGPEARARTLRYTALEATRQEQRACAVVLGHTQDDQAETVLLALARGSGTRAIAGMAPVRGRLWRPLLSVTRADTEAMCRDAELPAWHDPTNALDGPWRTADGGPLPRAAIRHRVLPALQEVLGPGVRAALSRTAEQARDDADHLDALAEQVWTRAAVTTTAPVQLEAAVLTAQPPALRRRVLHRAALAAGSPAGALGSVHVRRLEALVTDWHGQGPVHLPGGLEGVRECGRLVLRAAPSARTGGGRPDPTVDLEK</sequence>
<evidence type="ECO:0000256" key="3">
    <source>
        <dbReference type="ARBA" id="ARBA00022694"/>
    </source>
</evidence>
<accession>A0A9D2EDY0</accession>
<dbReference type="Proteomes" id="UP000824037">
    <property type="component" value="Unassembled WGS sequence"/>
</dbReference>
<comment type="catalytic activity">
    <reaction evidence="6 7">
        <text>cytidine(34) in tRNA(Ile2) + L-lysine + ATP = lysidine(34) in tRNA(Ile2) + AMP + diphosphate + H(+)</text>
        <dbReference type="Rhea" id="RHEA:43744"/>
        <dbReference type="Rhea" id="RHEA-COMP:10625"/>
        <dbReference type="Rhea" id="RHEA-COMP:10670"/>
        <dbReference type="ChEBI" id="CHEBI:15378"/>
        <dbReference type="ChEBI" id="CHEBI:30616"/>
        <dbReference type="ChEBI" id="CHEBI:32551"/>
        <dbReference type="ChEBI" id="CHEBI:33019"/>
        <dbReference type="ChEBI" id="CHEBI:82748"/>
        <dbReference type="ChEBI" id="CHEBI:83665"/>
        <dbReference type="ChEBI" id="CHEBI:456215"/>
        <dbReference type="EC" id="6.3.4.19"/>
    </reaction>
</comment>
<dbReference type="SUPFAM" id="SSF82829">
    <property type="entry name" value="MesJ substrate recognition domain-like"/>
    <property type="match status" value="1"/>
</dbReference>
<dbReference type="PANTHER" id="PTHR43033:SF1">
    <property type="entry name" value="TRNA(ILE)-LYSIDINE SYNTHASE-RELATED"/>
    <property type="match status" value="1"/>
</dbReference>
<dbReference type="Gene3D" id="3.40.50.620">
    <property type="entry name" value="HUPs"/>
    <property type="match status" value="1"/>
</dbReference>
<comment type="caution">
    <text evidence="11">The sequence shown here is derived from an EMBL/GenBank/DDBJ whole genome shotgun (WGS) entry which is preliminary data.</text>
</comment>
<dbReference type="Pfam" id="PF09179">
    <property type="entry name" value="TilS"/>
    <property type="match status" value="1"/>
</dbReference>
<protein>
    <recommendedName>
        <fullName evidence="7">tRNA(Ile)-lysidine synthase</fullName>
        <ecNumber evidence="7">6.3.4.19</ecNumber>
    </recommendedName>
    <alternativeName>
        <fullName evidence="7">tRNA(Ile)-2-lysyl-cytidine synthase</fullName>
    </alternativeName>
    <alternativeName>
        <fullName evidence="7">tRNA(Ile)-lysidine synthetase</fullName>
    </alternativeName>
</protein>
<evidence type="ECO:0000256" key="1">
    <source>
        <dbReference type="ARBA" id="ARBA00022490"/>
    </source>
</evidence>
<feature type="domain" description="tRNA(Ile)-lysidine/2-thiocytidine synthase N-terminal" evidence="9">
    <location>
        <begin position="146"/>
        <end position="235"/>
    </location>
</feature>
<reference evidence="11" key="2">
    <citation type="submission" date="2021-04" db="EMBL/GenBank/DDBJ databases">
        <authorList>
            <person name="Gilroy R."/>
        </authorList>
    </citation>
    <scope>NUCLEOTIDE SEQUENCE</scope>
    <source>
        <strain evidence="11">ChiGjej4B4-7305</strain>
    </source>
</reference>
<dbReference type="EC" id="6.3.4.19" evidence="7"/>
<evidence type="ECO:0000259" key="9">
    <source>
        <dbReference type="Pfam" id="PF01171"/>
    </source>
</evidence>
<dbReference type="AlphaFoldDB" id="A0A9D2EDY0"/>
<feature type="compositionally biased region" description="Pro residues" evidence="8">
    <location>
        <begin position="131"/>
        <end position="143"/>
    </location>
</feature>
<feature type="region of interest" description="Disordered" evidence="8">
    <location>
        <begin position="104"/>
        <end position="147"/>
    </location>
</feature>
<comment type="function">
    <text evidence="7">Ligates lysine onto the cytidine present at position 34 of the AUA codon-specific tRNA(Ile) that contains the anticodon CAU, in an ATP-dependent manner. Cytidine is converted to lysidine, thus changing the amino acid specificity of the tRNA from methionine to isoleucine.</text>
</comment>
<dbReference type="GO" id="GO:0006400">
    <property type="term" value="P:tRNA modification"/>
    <property type="evidence" value="ECO:0007669"/>
    <property type="project" value="UniProtKB-UniRule"/>
</dbReference>
<evidence type="ECO:0000256" key="7">
    <source>
        <dbReference type="HAMAP-Rule" id="MF_01161"/>
    </source>
</evidence>
<dbReference type="Gene3D" id="1.20.59.20">
    <property type="match status" value="1"/>
</dbReference>
<dbReference type="PANTHER" id="PTHR43033">
    <property type="entry name" value="TRNA(ILE)-LYSIDINE SYNTHASE-RELATED"/>
    <property type="match status" value="1"/>
</dbReference>
<keyword evidence="5 7" id="KW-0067">ATP-binding</keyword>
<reference evidence="11" key="1">
    <citation type="journal article" date="2021" name="PeerJ">
        <title>Extensive microbial diversity within the chicken gut microbiome revealed by metagenomics and culture.</title>
        <authorList>
            <person name="Gilroy R."/>
            <person name="Ravi A."/>
            <person name="Getino M."/>
            <person name="Pursley I."/>
            <person name="Horton D.L."/>
            <person name="Alikhan N.F."/>
            <person name="Baker D."/>
            <person name="Gharbi K."/>
            <person name="Hall N."/>
            <person name="Watson M."/>
            <person name="Adriaenssens E.M."/>
            <person name="Foster-Nyarko E."/>
            <person name="Jarju S."/>
            <person name="Secka A."/>
            <person name="Antonio M."/>
            <person name="Oren A."/>
            <person name="Chaudhuri R.R."/>
            <person name="La Ragione R."/>
            <person name="Hildebrand F."/>
            <person name="Pallen M.J."/>
        </authorList>
    </citation>
    <scope>NUCLEOTIDE SEQUENCE</scope>
    <source>
        <strain evidence="11">ChiGjej4B4-7305</strain>
    </source>
</reference>
<proteinExistence type="inferred from homology"/>
<dbReference type="CDD" id="cd01992">
    <property type="entry name" value="TilS_N"/>
    <property type="match status" value="1"/>
</dbReference>
<evidence type="ECO:0000259" key="10">
    <source>
        <dbReference type="Pfam" id="PF09179"/>
    </source>
</evidence>
<evidence type="ECO:0000256" key="4">
    <source>
        <dbReference type="ARBA" id="ARBA00022741"/>
    </source>
</evidence>
<dbReference type="InterPro" id="IPR014729">
    <property type="entry name" value="Rossmann-like_a/b/a_fold"/>
</dbReference>
<dbReference type="GO" id="GO:0032267">
    <property type="term" value="F:tRNA(Ile)-lysidine synthase activity"/>
    <property type="evidence" value="ECO:0007669"/>
    <property type="project" value="UniProtKB-EC"/>
</dbReference>
<comment type="similarity">
    <text evidence="7">Belongs to the tRNA(Ile)-lysidine synthase family.</text>
</comment>
<dbReference type="SUPFAM" id="SSF52402">
    <property type="entry name" value="Adenine nucleotide alpha hydrolases-like"/>
    <property type="match status" value="1"/>
</dbReference>
<evidence type="ECO:0000256" key="8">
    <source>
        <dbReference type="SAM" id="MobiDB-lite"/>
    </source>
</evidence>
<dbReference type="GO" id="GO:0005737">
    <property type="term" value="C:cytoplasm"/>
    <property type="evidence" value="ECO:0007669"/>
    <property type="project" value="UniProtKB-SubCell"/>
</dbReference>
<dbReference type="InterPro" id="IPR012094">
    <property type="entry name" value="tRNA_Ile_lys_synt"/>
</dbReference>
<dbReference type="HAMAP" id="MF_01161">
    <property type="entry name" value="tRNA_Ile_lys_synt"/>
    <property type="match status" value="1"/>
</dbReference>
<dbReference type="EMBL" id="DXBY01000153">
    <property type="protein sequence ID" value="HIZ35909.1"/>
    <property type="molecule type" value="Genomic_DNA"/>
</dbReference>
<evidence type="ECO:0000313" key="11">
    <source>
        <dbReference type="EMBL" id="HIZ35909.1"/>
    </source>
</evidence>
<organism evidence="11 12">
    <name type="scientific">Candidatus Ruania gallistercoris</name>
    <dbReference type="NCBI Taxonomy" id="2838746"/>
    <lineage>
        <taxon>Bacteria</taxon>
        <taxon>Bacillati</taxon>
        <taxon>Actinomycetota</taxon>
        <taxon>Actinomycetes</taxon>
        <taxon>Micrococcales</taxon>
        <taxon>Ruaniaceae</taxon>
        <taxon>Ruania</taxon>
    </lineage>
</organism>
<comment type="subcellular location">
    <subcellularLocation>
        <location evidence="7">Cytoplasm</location>
    </subcellularLocation>
</comment>
<feature type="domain" description="tRNA(Ile)-lysidine/2-thiocytidine synthase N-terminal" evidence="9">
    <location>
        <begin position="34"/>
        <end position="91"/>
    </location>
</feature>
<evidence type="ECO:0000256" key="5">
    <source>
        <dbReference type="ARBA" id="ARBA00022840"/>
    </source>
</evidence>
<dbReference type="GO" id="GO:0005524">
    <property type="term" value="F:ATP binding"/>
    <property type="evidence" value="ECO:0007669"/>
    <property type="project" value="UniProtKB-UniRule"/>
</dbReference>
<evidence type="ECO:0000256" key="2">
    <source>
        <dbReference type="ARBA" id="ARBA00022598"/>
    </source>
</evidence>
<name>A0A9D2EDY0_9MICO</name>
<feature type="binding site" evidence="7">
    <location>
        <begin position="39"/>
        <end position="44"/>
    </location>
    <ligand>
        <name>ATP</name>
        <dbReference type="ChEBI" id="CHEBI:30616"/>
    </ligand>
</feature>
<keyword evidence="4 7" id="KW-0547">Nucleotide-binding</keyword>
<dbReference type="InterPro" id="IPR015262">
    <property type="entry name" value="tRNA_Ile_lys_synt_subst-bd"/>
</dbReference>
<evidence type="ECO:0000256" key="6">
    <source>
        <dbReference type="ARBA" id="ARBA00048539"/>
    </source>
</evidence>
<comment type="domain">
    <text evidence="7">The N-terminal region contains the highly conserved SGGXDS motif, predicted to be a P-loop motif involved in ATP binding.</text>
</comment>
<dbReference type="InterPro" id="IPR011063">
    <property type="entry name" value="TilS/TtcA_N"/>
</dbReference>
<keyword evidence="2 7" id="KW-0436">Ligase</keyword>